<gene>
    <name evidence="6" type="ORF">AX760_19005</name>
</gene>
<evidence type="ECO:0000256" key="2">
    <source>
        <dbReference type="ARBA" id="ARBA00023015"/>
    </source>
</evidence>
<dbReference type="Pfam" id="PF00126">
    <property type="entry name" value="HTH_1"/>
    <property type="match status" value="2"/>
</dbReference>
<evidence type="ECO:0000259" key="5">
    <source>
        <dbReference type="PROSITE" id="PS50931"/>
    </source>
</evidence>
<dbReference type="PROSITE" id="PS50931">
    <property type="entry name" value="HTH_LYSR"/>
    <property type="match status" value="2"/>
</dbReference>
<feature type="domain" description="HTH lysR-type" evidence="5">
    <location>
        <begin position="21"/>
        <end position="78"/>
    </location>
</feature>
<dbReference type="CDD" id="cd05466">
    <property type="entry name" value="PBP2_LTTR_substrate"/>
    <property type="match status" value="1"/>
</dbReference>
<keyword evidence="7" id="KW-1185">Reference proteome</keyword>
<dbReference type="EMBL" id="LSRP01000092">
    <property type="protein sequence ID" value="OJF95628.1"/>
    <property type="molecule type" value="Genomic_DNA"/>
</dbReference>
<reference evidence="6 7" key="1">
    <citation type="submission" date="2016-02" db="EMBL/GenBank/DDBJ databases">
        <title>Genome sequencing of a beta-galactosidase producing bacteria Rhizobium sp. 59.</title>
        <authorList>
            <person name="Wang D."/>
            <person name="Kot W."/>
            <person name="Qin Y."/>
            <person name="Hansen L."/>
            <person name="Naqvi K."/>
            <person name="Rensing C."/>
        </authorList>
    </citation>
    <scope>NUCLEOTIDE SEQUENCE [LARGE SCALE GENOMIC DNA]</scope>
    <source>
        <strain evidence="6 7">59</strain>
    </source>
</reference>
<dbReference type="GO" id="GO:0003700">
    <property type="term" value="F:DNA-binding transcription factor activity"/>
    <property type="evidence" value="ECO:0007669"/>
    <property type="project" value="InterPro"/>
</dbReference>
<dbReference type="InterPro" id="IPR036388">
    <property type="entry name" value="WH-like_DNA-bd_sf"/>
</dbReference>
<keyword evidence="4" id="KW-0804">Transcription</keyword>
<evidence type="ECO:0000313" key="7">
    <source>
        <dbReference type="Proteomes" id="UP000182661"/>
    </source>
</evidence>
<evidence type="ECO:0000256" key="4">
    <source>
        <dbReference type="ARBA" id="ARBA00023163"/>
    </source>
</evidence>
<feature type="domain" description="HTH lysR-type" evidence="5">
    <location>
        <begin position="114"/>
        <end position="171"/>
    </location>
</feature>
<dbReference type="InterPro" id="IPR005119">
    <property type="entry name" value="LysR_subst-bd"/>
</dbReference>
<dbReference type="Proteomes" id="UP000182661">
    <property type="component" value="Unassembled WGS sequence"/>
</dbReference>
<dbReference type="PANTHER" id="PTHR30126">
    <property type="entry name" value="HTH-TYPE TRANSCRIPTIONAL REGULATOR"/>
    <property type="match status" value="1"/>
</dbReference>
<protein>
    <recommendedName>
        <fullName evidence="5">HTH lysR-type domain-containing protein</fullName>
    </recommendedName>
</protein>
<proteinExistence type="inferred from homology"/>
<accession>A0A657LSE1</accession>
<dbReference type="RefSeq" id="WP_071833676.1">
    <property type="nucleotide sequence ID" value="NZ_LSRP01000092.1"/>
</dbReference>
<name>A0A657LSE1_9HYPH</name>
<dbReference type="GO" id="GO:0000976">
    <property type="term" value="F:transcription cis-regulatory region binding"/>
    <property type="evidence" value="ECO:0007669"/>
    <property type="project" value="TreeGrafter"/>
</dbReference>
<dbReference type="InterPro" id="IPR000847">
    <property type="entry name" value="LysR_HTH_N"/>
</dbReference>
<dbReference type="Pfam" id="PF03466">
    <property type="entry name" value="LysR_substrate"/>
    <property type="match status" value="1"/>
</dbReference>
<evidence type="ECO:0000256" key="3">
    <source>
        <dbReference type="ARBA" id="ARBA00023125"/>
    </source>
</evidence>
<comment type="similarity">
    <text evidence="1">Belongs to the LysR transcriptional regulatory family.</text>
</comment>
<dbReference type="SUPFAM" id="SSF46785">
    <property type="entry name" value="Winged helix' DNA-binding domain"/>
    <property type="match status" value="2"/>
</dbReference>
<keyword evidence="3" id="KW-0238">DNA-binding</keyword>
<keyword evidence="2" id="KW-0805">Transcription regulation</keyword>
<evidence type="ECO:0000313" key="6">
    <source>
        <dbReference type="EMBL" id="OJF95628.1"/>
    </source>
</evidence>
<dbReference type="Gene3D" id="1.10.10.10">
    <property type="entry name" value="Winged helix-like DNA-binding domain superfamily/Winged helix DNA-binding domain"/>
    <property type="match status" value="2"/>
</dbReference>
<dbReference type="SUPFAM" id="SSF53850">
    <property type="entry name" value="Periplasmic binding protein-like II"/>
    <property type="match status" value="1"/>
</dbReference>
<dbReference type="PANTHER" id="PTHR30126:SF39">
    <property type="entry name" value="HTH-TYPE TRANSCRIPTIONAL REGULATOR CYSL"/>
    <property type="match status" value="1"/>
</dbReference>
<sequence length="419" mass="45459">MPKAGQALPVFRILHTLQVSMDIATLTIVHAVLDERGIRKAARRIGRPVTSVSAALKRLEAAISVPLVRSEGGHLVPTLEARRRFPDLAAASLAATALTALAGRRENPGAIPSIGLATLQRFVACARNGSIRGTAKQLGLGQPQLTRQMADLERALGCVLLARSASGITCTADGLAALPLAEELIDIWNRLSRASGDRFRRTAATWRLGSVMPLGPESEIARMLAALTAEWHRTRPRQPLSVSSMTADELIAGLKNRRFDAALLDLADIPSDFEGRLVSQAALALAGSHEIFAENKGDIRRLLLTRPMAVPSLKSGLRQQATRFLEQTLSEAERNRMTLVEVDSIPVIINMVIHHGYLSVLPESSIARIQTPPAMIRLDTDYVQSLSLVWQKNALSRQVGEAMFAMMGQQNRQATPQNA</sequence>
<dbReference type="Gene3D" id="3.40.190.10">
    <property type="entry name" value="Periplasmic binding protein-like II"/>
    <property type="match status" value="2"/>
</dbReference>
<comment type="caution">
    <text evidence="6">The sequence shown here is derived from an EMBL/GenBank/DDBJ whole genome shotgun (WGS) entry which is preliminary data.</text>
</comment>
<dbReference type="AlphaFoldDB" id="A0A657LSE1"/>
<organism evidence="6 7">
    <name type="scientific">Pararhizobium antarcticum</name>
    <dbReference type="NCBI Taxonomy" id="1798805"/>
    <lineage>
        <taxon>Bacteria</taxon>
        <taxon>Pseudomonadati</taxon>
        <taxon>Pseudomonadota</taxon>
        <taxon>Alphaproteobacteria</taxon>
        <taxon>Hyphomicrobiales</taxon>
        <taxon>Rhizobiaceae</taxon>
        <taxon>Rhizobium/Agrobacterium group</taxon>
        <taxon>Pararhizobium</taxon>
    </lineage>
</organism>
<dbReference type="InterPro" id="IPR036390">
    <property type="entry name" value="WH_DNA-bd_sf"/>
</dbReference>
<evidence type="ECO:0000256" key="1">
    <source>
        <dbReference type="ARBA" id="ARBA00009437"/>
    </source>
</evidence>